<keyword evidence="5" id="KW-1185">Reference proteome</keyword>
<dbReference type="STRING" id="282301.A0A267GG79"/>
<dbReference type="AlphaFoldDB" id="A0A267GG79"/>
<feature type="non-terminal residue" evidence="4">
    <location>
        <position position="1"/>
    </location>
</feature>
<dbReference type="EMBL" id="NIVC01000382">
    <property type="protein sequence ID" value="PAA84289.1"/>
    <property type="molecule type" value="Genomic_DNA"/>
</dbReference>
<evidence type="ECO:0000313" key="5">
    <source>
        <dbReference type="Proteomes" id="UP000215902"/>
    </source>
</evidence>
<dbReference type="Gene3D" id="3.10.20.90">
    <property type="entry name" value="Phosphatidylinositol 3-kinase Catalytic Subunit, Chain A, domain 1"/>
    <property type="match status" value="1"/>
</dbReference>
<reference evidence="4 5" key="1">
    <citation type="submission" date="2017-06" db="EMBL/GenBank/DDBJ databases">
        <title>A platform for efficient transgenesis in Macrostomum lignano, a flatworm model organism for stem cell research.</title>
        <authorList>
            <person name="Berezikov E."/>
        </authorList>
    </citation>
    <scope>NUCLEOTIDE SEQUENCE [LARGE SCALE GENOMIC DNA]</scope>
    <source>
        <strain evidence="4">DV1</strain>
        <tissue evidence="4">Whole organism</tissue>
    </source>
</reference>
<dbReference type="Pfam" id="PF00627">
    <property type="entry name" value="UBA"/>
    <property type="match status" value="1"/>
</dbReference>
<feature type="domain" description="Ubiquitin-like" evidence="3">
    <location>
        <begin position="84"/>
        <end position="163"/>
    </location>
</feature>
<gene>
    <name evidence="4" type="ORF">BOX15_Mlig025284g1</name>
</gene>
<feature type="region of interest" description="Disordered" evidence="1">
    <location>
        <begin position="556"/>
        <end position="594"/>
    </location>
</feature>
<evidence type="ECO:0000259" key="2">
    <source>
        <dbReference type="PROSITE" id="PS50030"/>
    </source>
</evidence>
<dbReference type="InterPro" id="IPR009060">
    <property type="entry name" value="UBA-like_sf"/>
</dbReference>
<accession>A0A267GG79</accession>
<evidence type="ECO:0000259" key="3">
    <source>
        <dbReference type="PROSITE" id="PS50053"/>
    </source>
</evidence>
<dbReference type="InterPro" id="IPR000626">
    <property type="entry name" value="Ubiquitin-like_dom"/>
</dbReference>
<dbReference type="InterPro" id="IPR015940">
    <property type="entry name" value="UBA"/>
</dbReference>
<dbReference type="Gene3D" id="1.10.8.10">
    <property type="entry name" value="DNA helicase RuvA subunit, C-terminal domain"/>
    <property type="match status" value="2"/>
</dbReference>
<dbReference type="SUPFAM" id="SSF46934">
    <property type="entry name" value="UBA-like"/>
    <property type="match status" value="2"/>
</dbReference>
<dbReference type="InterPro" id="IPR029071">
    <property type="entry name" value="Ubiquitin-like_domsf"/>
</dbReference>
<dbReference type="PROSITE" id="PS50030">
    <property type="entry name" value="UBA"/>
    <property type="match status" value="1"/>
</dbReference>
<feature type="compositionally biased region" description="Acidic residues" evidence="1">
    <location>
        <begin position="643"/>
        <end position="655"/>
    </location>
</feature>
<evidence type="ECO:0008006" key="6">
    <source>
        <dbReference type="Google" id="ProtNLM"/>
    </source>
</evidence>
<evidence type="ECO:0000256" key="1">
    <source>
        <dbReference type="SAM" id="MobiDB-lite"/>
    </source>
</evidence>
<protein>
    <recommendedName>
        <fullName evidence="6">Ubiquitin-like domain-containing protein</fullName>
    </recommendedName>
</protein>
<dbReference type="SUPFAM" id="SSF54236">
    <property type="entry name" value="Ubiquitin-like"/>
    <property type="match status" value="1"/>
</dbReference>
<feature type="domain" description="UBA" evidence="2">
    <location>
        <begin position="368"/>
        <end position="408"/>
    </location>
</feature>
<dbReference type="SMART" id="SM00165">
    <property type="entry name" value="UBA"/>
    <property type="match status" value="2"/>
</dbReference>
<proteinExistence type="predicted"/>
<dbReference type="OrthoDB" id="434245at2759"/>
<evidence type="ECO:0000313" key="4">
    <source>
        <dbReference type="EMBL" id="PAA84289.1"/>
    </source>
</evidence>
<feature type="compositionally biased region" description="Low complexity" evidence="1">
    <location>
        <begin position="615"/>
        <end position="626"/>
    </location>
</feature>
<feature type="compositionally biased region" description="Basic and acidic residues" evidence="1">
    <location>
        <begin position="627"/>
        <end position="642"/>
    </location>
</feature>
<dbReference type="PROSITE" id="PS50053">
    <property type="entry name" value="UBIQUITIN_2"/>
    <property type="match status" value="1"/>
</dbReference>
<dbReference type="InterPro" id="IPR039749">
    <property type="entry name" value="NUB1"/>
</dbReference>
<dbReference type="PANTHER" id="PTHR12948:SF3">
    <property type="entry name" value="NEDD8 ULTIMATE BUSTER 1"/>
    <property type="match status" value="1"/>
</dbReference>
<dbReference type="CDD" id="cd14291">
    <property type="entry name" value="UBA1_NUB1_like"/>
    <property type="match status" value="1"/>
</dbReference>
<dbReference type="Proteomes" id="UP000215902">
    <property type="component" value="Unassembled WGS sequence"/>
</dbReference>
<organism evidence="4 5">
    <name type="scientific">Macrostomum lignano</name>
    <dbReference type="NCBI Taxonomy" id="282301"/>
    <lineage>
        <taxon>Eukaryota</taxon>
        <taxon>Metazoa</taxon>
        <taxon>Spiralia</taxon>
        <taxon>Lophotrochozoa</taxon>
        <taxon>Platyhelminthes</taxon>
        <taxon>Rhabditophora</taxon>
        <taxon>Macrostomorpha</taxon>
        <taxon>Macrostomida</taxon>
        <taxon>Macrostomidae</taxon>
        <taxon>Macrostomum</taxon>
    </lineage>
</organism>
<name>A0A267GG79_9PLAT</name>
<dbReference type="Pfam" id="PF22562">
    <property type="entry name" value="UBA_7"/>
    <property type="match status" value="1"/>
</dbReference>
<feature type="compositionally biased region" description="Low complexity" evidence="1">
    <location>
        <begin position="563"/>
        <end position="585"/>
    </location>
</feature>
<comment type="caution">
    <text evidence="4">The sequence shown here is derived from an EMBL/GenBank/DDBJ whole genome shotgun (WGS) entry which is preliminary data.</text>
</comment>
<dbReference type="GO" id="GO:2000058">
    <property type="term" value="P:regulation of ubiquitin-dependent protein catabolic process"/>
    <property type="evidence" value="ECO:0007669"/>
    <property type="project" value="TreeGrafter"/>
</dbReference>
<dbReference type="PANTHER" id="PTHR12948">
    <property type="entry name" value="NEDD8 ULTIMATE BUSTER-1 BS4 PROTEIN"/>
    <property type="match status" value="1"/>
</dbReference>
<feature type="region of interest" description="Disordered" evidence="1">
    <location>
        <begin position="609"/>
        <end position="655"/>
    </location>
</feature>
<sequence>EEQELLHKLRQALRSRAIKLWEPPYTSPDSGSAPDAASMQSLAESLSQNLRLCPSACAAALENLRQQTLDNAESLAHFRATQEATLKVRLPRGQNPQLLRIRCSLQSTGYQFKSLIVARAPQLSMAGVSLICNGRVLEDALSLGNQGVQHNNSLMLLMRATTDDVQNLRASADDADALREAETEAGLLAGEEDDGLGSAGGGSAALHVTNQRGEKINLPREHRKALYYAMILGEKGKAALRSNQHGRALVLLLAADEAFNRVDRSLLDRVDNHALLQLDTVWCYLCLGRLDELGDAWDRLGLAERALVKAYGEQLERVEAVKGTSAGGERIHLLRLHLLKAMCCFYSNRLEEAATEARLASAELDKLAVDDAGLSSLMGMGFSLLESRLALRHCANDTQAAINWIVARRERQRTQAAERKLQRRLGYLDDGETRVSAASCLRLTEMGYLESHAHEALVLTRNSIDAALTLLQDDQDRLQTLADQRYNSRLQLVLDTATSSGIASADAQRMSSKLCRLIGAKLEALNRRQQRDPTGNHSLKAQQLLIGCIDELLEDEQQQKQTSEASDASPSSAAASSSVPSSLASWTTTDSDEGEAATALAAKIRRVEQEKETAEAASPDAAALREASQRQRKALDKLRDEVGDQDEEAYLDSDLQEERRQLDRLLAMLDN</sequence>